<evidence type="ECO:0000313" key="3">
    <source>
        <dbReference type="Proteomes" id="UP000587527"/>
    </source>
</evidence>
<proteinExistence type="predicted"/>
<accession>A0A841BPI5</accession>
<comment type="caution">
    <text evidence="2">The sequence shown here is derived from an EMBL/GenBank/DDBJ whole genome shotgun (WGS) entry which is preliminary data.</text>
</comment>
<feature type="signal peptide" evidence="1">
    <location>
        <begin position="1"/>
        <end position="26"/>
    </location>
</feature>
<sequence>MKRPVGLLAALAMAAAVIATPGVAQAAPRKELYAVVQSNGAALTSWFWIDELQGIIGCAKCAWQIDFRKTVVLTADQEKLFQASFLAGVTKLSEASVADPRTAAVLRSQATDQFAAAARSLGAGRALPGVVGYYDPDRQATIPSSQPWLQAADQDFADGLTLMQRAAGEPVPVPWITRAMAEFDEAFAELSGKRVIG</sequence>
<reference evidence="2 3" key="1">
    <citation type="submission" date="2020-08" db="EMBL/GenBank/DDBJ databases">
        <title>Sequencing the genomes of 1000 actinobacteria strains.</title>
        <authorList>
            <person name="Klenk H.-P."/>
        </authorList>
    </citation>
    <scope>NUCLEOTIDE SEQUENCE [LARGE SCALE GENOMIC DNA]</scope>
    <source>
        <strain evidence="2 3">DSM 45362</strain>
    </source>
</reference>
<name>A0A841BPI5_9ACTN</name>
<dbReference type="RefSeq" id="WP_184835499.1">
    <property type="nucleotide sequence ID" value="NZ_JACHMN010000002.1"/>
</dbReference>
<dbReference type="EMBL" id="JACHMN010000002">
    <property type="protein sequence ID" value="MBB5869099.1"/>
    <property type="molecule type" value="Genomic_DNA"/>
</dbReference>
<keyword evidence="1" id="KW-0732">Signal</keyword>
<evidence type="ECO:0000256" key="1">
    <source>
        <dbReference type="SAM" id="SignalP"/>
    </source>
</evidence>
<gene>
    <name evidence="2" type="ORF">F4553_002478</name>
</gene>
<dbReference type="Proteomes" id="UP000587527">
    <property type="component" value="Unassembled WGS sequence"/>
</dbReference>
<organism evidence="2 3">
    <name type="scientific">Allocatelliglobosispora scoriae</name>
    <dbReference type="NCBI Taxonomy" id="643052"/>
    <lineage>
        <taxon>Bacteria</taxon>
        <taxon>Bacillati</taxon>
        <taxon>Actinomycetota</taxon>
        <taxon>Actinomycetes</taxon>
        <taxon>Micromonosporales</taxon>
        <taxon>Micromonosporaceae</taxon>
        <taxon>Allocatelliglobosispora</taxon>
    </lineage>
</organism>
<keyword evidence="3" id="KW-1185">Reference proteome</keyword>
<dbReference type="AlphaFoldDB" id="A0A841BPI5"/>
<feature type="chain" id="PRO_5032987179" evidence="1">
    <location>
        <begin position="27"/>
        <end position="197"/>
    </location>
</feature>
<protein>
    <submittedName>
        <fullName evidence="2">Uncharacterized protein</fullName>
    </submittedName>
</protein>
<evidence type="ECO:0000313" key="2">
    <source>
        <dbReference type="EMBL" id="MBB5869099.1"/>
    </source>
</evidence>